<dbReference type="InParanoid" id="A0A1Y2B4N8"/>
<reference evidence="5 6" key="1">
    <citation type="submission" date="2016-07" db="EMBL/GenBank/DDBJ databases">
        <title>Pervasive Adenine N6-methylation of Active Genes in Fungi.</title>
        <authorList>
            <consortium name="DOE Joint Genome Institute"/>
            <person name="Mondo S.J."/>
            <person name="Dannebaum R.O."/>
            <person name="Kuo R.C."/>
            <person name="Labutti K."/>
            <person name="Haridas S."/>
            <person name="Kuo A."/>
            <person name="Salamov A."/>
            <person name="Ahrendt S.R."/>
            <person name="Lipzen A."/>
            <person name="Sullivan W."/>
            <person name="Andreopoulos W.B."/>
            <person name="Clum A."/>
            <person name="Lindquist E."/>
            <person name="Daum C."/>
            <person name="Ramamoorthy G.K."/>
            <person name="Gryganskyi A."/>
            <person name="Culley D."/>
            <person name="Magnuson J.K."/>
            <person name="James T.Y."/>
            <person name="O'Malley M.A."/>
            <person name="Stajich J.E."/>
            <person name="Spatafora J.W."/>
            <person name="Visel A."/>
            <person name="Grigoriev I.V."/>
        </authorList>
    </citation>
    <scope>NUCLEOTIDE SEQUENCE [LARGE SCALE GENOMIC DNA]</scope>
    <source>
        <strain evidence="5 6">68-887.2</strain>
    </source>
</reference>
<comment type="subcellular location">
    <subcellularLocation>
        <location evidence="1">Cytoplasm</location>
    </subcellularLocation>
</comment>
<feature type="compositionally biased region" description="Polar residues" evidence="3">
    <location>
        <begin position="19"/>
        <end position="36"/>
    </location>
</feature>
<gene>
    <name evidence="5" type="ORF">BCR39DRAFT_467187</name>
</gene>
<dbReference type="InterPro" id="IPR035899">
    <property type="entry name" value="DBL_dom_sf"/>
</dbReference>
<dbReference type="GO" id="GO:0005737">
    <property type="term" value="C:cytoplasm"/>
    <property type="evidence" value="ECO:0007669"/>
    <property type="project" value="UniProtKB-SubCell"/>
</dbReference>
<protein>
    <submittedName>
        <fullName evidence="5">Dbl homology domain-containing protein</fullName>
    </submittedName>
</protein>
<accession>A0A1Y2B4N8</accession>
<organism evidence="5 6">
    <name type="scientific">Naematelia encephala</name>
    <dbReference type="NCBI Taxonomy" id="71784"/>
    <lineage>
        <taxon>Eukaryota</taxon>
        <taxon>Fungi</taxon>
        <taxon>Dikarya</taxon>
        <taxon>Basidiomycota</taxon>
        <taxon>Agaricomycotina</taxon>
        <taxon>Tremellomycetes</taxon>
        <taxon>Tremellales</taxon>
        <taxon>Naemateliaceae</taxon>
        <taxon>Naematelia</taxon>
    </lineage>
</organism>
<keyword evidence="2" id="KW-0963">Cytoplasm</keyword>
<dbReference type="PROSITE" id="PS50010">
    <property type="entry name" value="DH_2"/>
    <property type="match status" value="1"/>
</dbReference>
<dbReference type="AlphaFoldDB" id="A0A1Y2B4N8"/>
<proteinExistence type="predicted"/>
<dbReference type="GO" id="GO:0035025">
    <property type="term" value="P:positive regulation of Rho protein signal transduction"/>
    <property type="evidence" value="ECO:0007669"/>
    <property type="project" value="TreeGrafter"/>
</dbReference>
<name>A0A1Y2B4N8_9TREE</name>
<evidence type="ECO:0000259" key="4">
    <source>
        <dbReference type="PROSITE" id="PS50010"/>
    </source>
</evidence>
<dbReference type="SUPFAM" id="SSF48065">
    <property type="entry name" value="DBL homology domain (DH-domain)"/>
    <property type="match status" value="1"/>
</dbReference>
<dbReference type="PANTHER" id="PTHR46006">
    <property type="entry name" value="RHO GUANINE NUCLEOTIDE EXCHANGE FACTOR AT 64C, ISOFORM A"/>
    <property type="match status" value="1"/>
</dbReference>
<evidence type="ECO:0000313" key="6">
    <source>
        <dbReference type="Proteomes" id="UP000193986"/>
    </source>
</evidence>
<dbReference type="PANTHER" id="PTHR46006:SF7">
    <property type="entry name" value="DH DOMAIN-CONTAINING PROTEIN"/>
    <property type="match status" value="1"/>
</dbReference>
<dbReference type="InterPro" id="IPR051480">
    <property type="entry name" value="Endocytic_GEF_Adapter"/>
</dbReference>
<dbReference type="STRING" id="71784.A0A1Y2B4N8"/>
<dbReference type="Pfam" id="PF00621">
    <property type="entry name" value="RhoGEF"/>
    <property type="match status" value="1"/>
</dbReference>
<feature type="region of interest" description="Disordered" evidence="3">
    <location>
        <begin position="1"/>
        <end position="44"/>
    </location>
</feature>
<evidence type="ECO:0000256" key="3">
    <source>
        <dbReference type="SAM" id="MobiDB-lite"/>
    </source>
</evidence>
<comment type="caution">
    <text evidence="5">The sequence shown here is derived from an EMBL/GenBank/DDBJ whole genome shotgun (WGS) entry which is preliminary data.</text>
</comment>
<dbReference type="OrthoDB" id="1716625at2759"/>
<feature type="region of interest" description="Disordered" evidence="3">
    <location>
        <begin position="323"/>
        <end position="346"/>
    </location>
</feature>
<feature type="domain" description="DH" evidence="4">
    <location>
        <begin position="66"/>
        <end position="226"/>
    </location>
</feature>
<dbReference type="Gene3D" id="1.20.900.10">
    <property type="entry name" value="Dbl homology (DH) domain"/>
    <property type="match status" value="1"/>
</dbReference>
<evidence type="ECO:0000256" key="2">
    <source>
        <dbReference type="ARBA" id="ARBA00022490"/>
    </source>
</evidence>
<dbReference type="InterPro" id="IPR000219">
    <property type="entry name" value="DH_dom"/>
</dbReference>
<keyword evidence="6" id="KW-1185">Reference proteome</keyword>
<dbReference type="EMBL" id="MCFC01000023">
    <property type="protein sequence ID" value="ORY29798.1"/>
    <property type="molecule type" value="Genomic_DNA"/>
</dbReference>
<sequence>MTTLSGKARSHQSLPPLPRNSSQAGSYLSGKSNRMSFQPGRRNDSRVASAASLTSLAAKDVQLPEDLEKVLTVLSGGILEGHLKLAAALRKRYENQYPLVRSLADVFNTHAYLFKEYSAYVLHLERALDTIDHALNLALTKRSSRASSDSPMMRLGRVLLSLEEVAAERGESGLSISLAKPFQRLLKYPLLFQNLLFNTDPSLKEYEATLGMVDQVEEIVRSIEDEKSSSEERERTRDVWARIEGLENDKVLMTPKADRLLVSETQVPSIEGQKRDDGTKKKSLKRLSDILKGPIDADLWIVRFSDVSLLCLRIGVTHLPISGTKGKVPKSESANDLGGRRGHGARRVQSIRARNLYRFVKVQEWNLKQKVGNSEGL</sequence>
<dbReference type="Proteomes" id="UP000193986">
    <property type="component" value="Unassembled WGS sequence"/>
</dbReference>
<dbReference type="GO" id="GO:0005085">
    <property type="term" value="F:guanyl-nucleotide exchange factor activity"/>
    <property type="evidence" value="ECO:0007669"/>
    <property type="project" value="InterPro"/>
</dbReference>
<evidence type="ECO:0000313" key="5">
    <source>
        <dbReference type="EMBL" id="ORY29798.1"/>
    </source>
</evidence>
<evidence type="ECO:0000256" key="1">
    <source>
        <dbReference type="ARBA" id="ARBA00004496"/>
    </source>
</evidence>